<feature type="compositionally biased region" description="Pro residues" evidence="1">
    <location>
        <begin position="319"/>
        <end position="333"/>
    </location>
</feature>
<dbReference type="Proteomes" id="UP000481861">
    <property type="component" value="Unassembled WGS sequence"/>
</dbReference>
<evidence type="ECO:0000313" key="2">
    <source>
        <dbReference type="EMBL" id="KAF2878441.1"/>
    </source>
</evidence>
<feature type="compositionally biased region" description="Pro residues" evidence="1">
    <location>
        <begin position="231"/>
        <end position="244"/>
    </location>
</feature>
<feature type="compositionally biased region" description="Acidic residues" evidence="1">
    <location>
        <begin position="95"/>
        <end position="105"/>
    </location>
</feature>
<organism evidence="2 3">
    <name type="scientific">Massariosphaeria phaeospora</name>
    <dbReference type="NCBI Taxonomy" id="100035"/>
    <lineage>
        <taxon>Eukaryota</taxon>
        <taxon>Fungi</taxon>
        <taxon>Dikarya</taxon>
        <taxon>Ascomycota</taxon>
        <taxon>Pezizomycotina</taxon>
        <taxon>Dothideomycetes</taxon>
        <taxon>Pleosporomycetidae</taxon>
        <taxon>Pleosporales</taxon>
        <taxon>Pleosporales incertae sedis</taxon>
        <taxon>Massariosphaeria</taxon>
    </lineage>
</organism>
<feature type="compositionally biased region" description="Low complexity" evidence="1">
    <location>
        <begin position="172"/>
        <end position="183"/>
    </location>
</feature>
<keyword evidence="3" id="KW-1185">Reference proteome</keyword>
<feature type="compositionally biased region" description="Low complexity" evidence="1">
    <location>
        <begin position="217"/>
        <end position="230"/>
    </location>
</feature>
<feature type="region of interest" description="Disordered" evidence="1">
    <location>
        <begin position="167"/>
        <end position="377"/>
    </location>
</feature>
<evidence type="ECO:0000313" key="3">
    <source>
        <dbReference type="Proteomes" id="UP000481861"/>
    </source>
</evidence>
<proteinExistence type="predicted"/>
<evidence type="ECO:0000256" key="1">
    <source>
        <dbReference type="SAM" id="MobiDB-lite"/>
    </source>
</evidence>
<dbReference type="EMBL" id="JAADJZ010000001">
    <property type="protein sequence ID" value="KAF2878441.1"/>
    <property type="molecule type" value="Genomic_DNA"/>
</dbReference>
<feature type="compositionally biased region" description="Low complexity" evidence="1">
    <location>
        <begin position="275"/>
        <end position="286"/>
    </location>
</feature>
<dbReference type="AlphaFoldDB" id="A0A7C8MJN4"/>
<comment type="caution">
    <text evidence="2">The sequence shown here is derived from an EMBL/GenBank/DDBJ whole genome shotgun (WGS) entry which is preliminary data.</text>
</comment>
<feature type="compositionally biased region" description="Acidic residues" evidence="1">
    <location>
        <begin position="356"/>
        <end position="369"/>
    </location>
</feature>
<name>A0A7C8MJN4_9PLEO</name>
<reference evidence="2 3" key="1">
    <citation type="submission" date="2020-01" db="EMBL/GenBank/DDBJ databases">
        <authorList>
            <consortium name="DOE Joint Genome Institute"/>
            <person name="Haridas S."/>
            <person name="Albert R."/>
            <person name="Binder M."/>
            <person name="Bloem J."/>
            <person name="Labutti K."/>
            <person name="Salamov A."/>
            <person name="Andreopoulos B."/>
            <person name="Baker S.E."/>
            <person name="Barry K."/>
            <person name="Bills G."/>
            <person name="Bluhm B.H."/>
            <person name="Cannon C."/>
            <person name="Castanera R."/>
            <person name="Culley D.E."/>
            <person name="Daum C."/>
            <person name="Ezra D."/>
            <person name="Gonzalez J.B."/>
            <person name="Henrissat B."/>
            <person name="Kuo A."/>
            <person name="Liang C."/>
            <person name="Lipzen A."/>
            <person name="Lutzoni F."/>
            <person name="Magnuson J."/>
            <person name="Mondo S."/>
            <person name="Nolan M."/>
            <person name="Ohm R."/>
            <person name="Pangilinan J."/>
            <person name="Park H.-J.H."/>
            <person name="Ramirez L."/>
            <person name="Alfaro M."/>
            <person name="Sun H."/>
            <person name="Tritt A."/>
            <person name="Yoshinaga Y."/>
            <person name="Zwiers L.-H.L."/>
            <person name="Turgeon B.G."/>
            <person name="Goodwin S.B."/>
            <person name="Spatafora J.W."/>
            <person name="Crous P.W."/>
            <person name="Grigoriev I.V."/>
        </authorList>
    </citation>
    <scope>NUCLEOTIDE SEQUENCE [LARGE SCALE GENOMIC DNA]</scope>
    <source>
        <strain evidence="2 3">CBS 611.86</strain>
    </source>
</reference>
<accession>A0A7C8MJN4</accession>
<dbReference type="OrthoDB" id="3795884at2759"/>
<sequence length="422" mass="46645">MCIIVAVDHIPCTHTVAIWQQCVNAARGKPCSKIRQHGRPILTRKRCYNCGGPRYFARRGGIADRGRGSTTSGMQEFKPDFSDANDSGYHSDVIHEEEEKEDELDLSPRSIQGPGLMQKEETRSHRSPSRKPTWRPNLKHELMKSNSLHSYHRASIDSTISRFEEDHDSALHSRSSSLESTSLPGPTVPILLPPSPTKRKDSTLLHPSPPIEPELPPANEQHLPTVSLVPLTPPLTPPQRPDLQPPKDSTLLHPPPPPPQPTETEMTLRPAYKFPSSLPTSTSPARPTTPPQRPSMPRKNSTLLHPSSPPTEIESETFPFPPHPKGASTPPPAQRVSILHSSLSDNECEAHSDTESAYDSDDHEAEGDTESFQNEASDHHVHEAQEIVLATTALMARPSRIDLLGEPQFRVLQHMQCASATT</sequence>
<protein>
    <submittedName>
        <fullName evidence="2">Uncharacterized protein</fullName>
    </submittedName>
</protein>
<feature type="compositionally biased region" description="Pro residues" evidence="1">
    <location>
        <begin position="207"/>
        <end position="216"/>
    </location>
</feature>
<gene>
    <name evidence="2" type="ORF">BDV95DRAFT_22297</name>
</gene>
<feature type="region of interest" description="Disordered" evidence="1">
    <location>
        <begin position="61"/>
        <end position="138"/>
    </location>
</feature>